<proteinExistence type="predicted"/>
<protein>
    <submittedName>
        <fullName evidence="4">NADH:flavin oxidoreductase</fullName>
    </submittedName>
</protein>
<name>A0ABY6Q9I6_9GAMM</name>
<dbReference type="Pfam" id="PF00724">
    <property type="entry name" value="Oxidored_FMN"/>
    <property type="match status" value="1"/>
</dbReference>
<dbReference type="PANTHER" id="PTHR43656">
    <property type="entry name" value="BINDING OXIDOREDUCTASE, PUTATIVE (AFU_ORTHOLOGUE AFUA_2G08260)-RELATED"/>
    <property type="match status" value="1"/>
</dbReference>
<sequence>MLSTAYEPLTLGPITLPNRFIKAGANENMSKRGRPTRAMRMHHEALIKGGVGMTTMAYVAVEKDGRTLPDQVWIHDEAMADLRAVTDAVHGAGGKIAAQITHGGSFVTGVFVPRRLQSSVSGFNPAGLLRGNMFRRAMNEKDMARMVDLFVNAAERCFDAGFDAVEIHMGHGYLLNQFLSPLDNNRKDEYGGSAENRARFPARVLKAVKAAVGDRMAVIAKINVADGRSKGAQLEDGIVTAKVLEAAGADMLVLSGGRNVESGWFTFGSNMNLDAMLRVMGKWSLSGMAIASTQATVPKIEFKELYFWEYSTKIREAVNLPLAYLGGIKSADNVAQCMAAGFEAVQVARAFLREPDLVNRWREEGGESLCDNCNSCVAYIYHPAGTWCIHQPANKLEDNQILASAG</sequence>
<dbReference type="PANTHER" id="PTHR43656:SF2">
    <property type="entry name" value="BINDING OXIDOREDUCTASE, PUTATIVE (AFU_ORTHOLOGUE AFUA_2G08260)-RELATED"/>
    <property type="match status" value="1"/>
</dbReference>
<keyword evidence="2" id="KW-0560">Oxidoreductase</keyword>
<dbReference type="Proteomes" id="UP001317963">
    <property type="component" value="Chromosome"/>
</dbReference>
<dbReference type="InterPro" id="IPR051799">
    <property type="entry name" value="NADH_flavin_oxidoreductase"/>
</dbReference>
<accession>A0ABY6Q9I6</accession>
<evidence type="ECO:0000256" key="1">
    <source>
        <dbReference type="ARBA" id="ARBA00022630"/>
    </source>
</evidence>
<keyword evidence="1" id="KW-0285">Flavoprotein</keyword>
<evidence type="ECO:0000313" key="4">
    <source>
        <dbReference type="EMBL" id="UZP75595.1"/>
    </source>
</evidence>
<dbReference type="EMBL" id="CP036501">
    <property type="protein sequence ID" value="UZP75595.1"/>
    <property type="molecule type" value="Genomic_DNA"/>
</dbReference>
<evidence type="ECO:0000313" key="5">
    <source>
        <dbReference type="Proteomes" id="UP001317963"/>
    </source>
</evidence>
<dbReference type="SUPFAM" id="SSF51395">
    <property type="entry name" value="FMN-linked oxidoreductases"/>
    <property type="match status" value="1"/>
</dbReference>
<organism evidence="4 5">
    <name type="scientific">Candidatus Paraluminiphilus aquimaris</name>
    <dbReference type="NCBI Taxonomy" id="2518994"/>
    <lineage>
        <taxon>Bacteria</taxon>
        <taxon>Pseudomonadati</taxon>
        <taxon>Pseudomonadota</taxon>
        <taxon>Gammaproteobacteria</taxon>
        <taxon>Cellvibrionales</taxon>
        <taxon>Halieaceae</taxon>
        <taxon>Candidatus Paraluminiphilus</taxon>
    </lineage>
</organism>
<keyword evidence="5" id="KW-1185">Reference proteome</keyword>
<feature type="domain" description="NADH:flavin oxidoreductase/NADH oxidase N-terminal" evidence="3">
    <location>
        <begin position="6"/>
        <end position="253"/>
    </location>
</feature>
<dbReference type="CDD" id="cd02803">
    <property type="entry name" value="OYE_like_FMN_family"/>
    <property type="match status" value="1"/>
</dbReference>
<dbReference type="Gene3D" id="3.20.20.70">
    <property type="entry name" value="Aldolase class I"/>
    <property type="match status" value="1"/>
</dbReference>
<dbReference type="InterPro" id="IPR013785">
    <property type="entry name" value="Aldolase_TIM"/>
</dbReference>
<dbReference type="InterPro" id="IPR001155">
    <property type="entry name" value="OxRdtase_FMN_N"/>
</dbReference>
<gene>
    <name evidence="4" type="ORF">E0F26_07355</name>
</gene>
<reference evidence="4 5" key="1">
    <citation type="submission" date="2019-02" db="EMBL/GenBank/DDBJ databases">
        <title>Halieaceae_genomes.</title>
        <authorList>
            <person name="Li S.-H."/>
        </authorList>
    </citation>
    <scope>NUCLEOTIDE SEQUENCE [LARGE SCALE GENOMIC DNA]</scope>
    <source>
        <strain evidence="4 5">JH123</strain>
    </source>
</reference>
<evidence type="ECO:0000259" key="3">
    <source>
        <dbReference type="Pfam" id="PF00724"/>
    </source>
</evidence>
<evidence type="ECO:0000256" key="2">
    <source>
        <dbReference type="ARBA" id="ARBA00023002"/>
    </source>
</evidence>